<evidence type="ECO:0000256" key="4">
    <source>
        <dbReference type="ARBA" id="ARBA00023143"/>
    </source>
</evidence>
<sequence length="132" mass="14741">MNTMQLLQLSLDTASMRQQVYANNIANAETPNYKRQDVAFETYFQQALENAPQAKPGEYHIPIPALNGNSSTIPDVQPTIVTDETSKVDNNGNNVDLTSEMTNLAENQVRYNVLVQDVTDRLQRLRTAIQGS</sequence>
<evidence type="ECO:0000256" key="3">
    <source>
        <dbReference type="ARBA" id="ARBA00014376"/>
    </source>
</evidence>
<evidence type="ECO:0000259" key="8">
    <source>
        <dbReference type="Pfam" id="PF00460"/>
    </source>
</evidence>
<comment type="similarity">
    <text evidence="2 6">Belongs to the flagella basal body rod proteins family.</text>
</comment>
<feature type="domain" description="Flagellar basal body rod protein N-terminal" evidence="8">
    <location>
        <begin position="13"/>
        <end position="34"/>
    </location>
</feature>
<protein>
    <recommendedName>
        <fullName evidence="3 6">Flagellar basal body rod protein FlgB</fullName>
    </recommendedName>
</protein>
<keyword evidence="4 6" id="KW-0975">Bacterial flagellum</keyword>
<evidence type="ECO:0000313" key="10">
    <source>
        <dbReference type="Proteomes" id="UP001164803"/>
    </source>
</evidence>
<evidence type="ECO:0000256" key="7">
    <source>
        <dbReference type="SAM" id="MobiDB-lite"/>
    </source>
</evidence>
<name>A0ABY6YY24_9BACL</name>
<keyword evidence="9" id="KW-0966">Cell projection</keyword>
<dbReference type="EMBL" id="CP104064">
    <property type="protein sequence ID" value="WAH35410.1"/>
    <property type="molecule type" value="Genomic_DNA"/>
</dbReference>
<dbReference type="Proteomes" id="UP001164803">
    <property type="component" value="Chromosome"/>
</dbReference>
<evidence type="ECO:0000256" key="2">
    <source>
        <dbReference type="ARBA" id="ARBA00009677"/>
    </source>
</evidence>
<dbReference type="Pfam" id="PF00460">
    <property type="entry name" value="Flg_bb_rod"/>
    <property type="match status" value="1"/>
</dbReference>
<dbReference type="PIRSF" id="PIRSF002889">
    <property type="entry name" value="Rod_FlgB"/>
    <property type="match status" value="1"/>
</dbReference>
<comment type="function">
    <text evidence="5 6">Structural component of flagellum, the bacterial motility apparatus. Part of the rod structure of flagellar basal body.</text>
</comment>
<feature type="region of interest" description="Disordered" evidence="7">
    <location>
        <begin position="55"/>
        <end position="76"/>
    </location>
</feature>
<dbReference type="InterPro" id="IPR001444">
    <property type="entry name" value="Flag_bb_rod_N"/>
</dbReference>
<dbReference type="InterPro" id="IPR006300">
    <property type="entry name" value="FlgB"/>
</dbReference>
<dbReference type="PANTHER" id="PTHR30435:SF12">
    <property type="entry name" value="FLAGELLAR BASAL BODY ROD PROTEIN FLGB"/>
    <property type="match status" value="1"/>
</dbReference>
<proteinExistence type="inferred from homology"/>
<comment type="subcellular location">
    <subcellularLocation>
        <location evidence="1 6">Bacterial flagellum basal body</location>
    </subcellularLocation>
</comment>
<keyword evidence="10" id="KW-1185">Reference proteome</keyword>
<comment type="subunit">
    <text evidence="6">The basal body constitutes a major portion of the flagellar organelle and consists of a number of rings mounted on a central rod.</text>
</comment>
<keyword evidence="9" id="KW-0282">Flagellum</keyword>
<dbReference type="NCBIfam" id="TIGR01396">
    <property type="entry name" value="FlgB"/>
    <property type="match status" value="1"/>
</dbReference>
<evidence type="ECO:0000313" key="9">
    <source>
        <dbReference type="EMBL" id="WAH35410.1"/>
    </source>
</evidence>
<dbReference type="RefSeq" id="WP_268042625.1">
    <property type="nucleotide sequence ID" value="NZ_CP104064.1"/>
</dbReference>
<evidence type="ECO:0000256" key="1">
    <source>
        <dbReference type="ARBA" id="ARBA00004117"/>
    </source>
</evidence>
<reference evidence="9" key="1">
    <citation type="submission" date="2022-08" db="EMBL/GenBank/DDBJ databases">
        <title>Alicyclobacillus dauci DSM2870, complete genome.</title>
        <authorList>
            <person name="Wang Q."/>
            <person name="Cai R."/>
            <person name="Wang Z."/>
        </authorList>
    </citation>
    <scope>NUCLEOTIDE SEQUENCE</scope>
    <source>
        <strain evidence="9">DSM 28700</strain>
    </source>
</reference>
<feature type="compositionally biased region" description="Polar residues" evidence="7">
    <location>
        <begin position="67"/>
        <end position="76"/>
    </location>
</feature>
<dbReference type="PANTHER" id="PTHR30435">
    <property type="entry name" value="FLAGELLAR PROTEIN"/>
    <property type="match status" value="1"/>
</dbReference>
<evidence type="ECO:0000256" key="5">
    <source>
        <dbReference type="ARBA" id="ARBA00024934"/>
    </source>
</evidence>
<organism evidence="9 10">
    <name type="scientific">Alicyclobacillus dauci</name>
    <dbReference type="NCBI Taxonomy" id="1475485"/>
    <lineage>
        <taxon>Bacteria</taxon>
        <taxon>Bacillati</taxon>
        <taxon>Bacillota</taxon>
        <taxon>Bacilli</taxon>
        <taxon>Bacillales</taxon>
        <taxon>Alicyclobacillaceae</taxon>
        <taxon>Alicyclobacillus</taxon>
    </lineage>
</organism>
<keyword evidence="9" id="KW-0969">Cilium</keyword>
<accession>A0ABY6YY24</accession>
<evidence type="ECO:0000256" key="6">
    <source>
        <dbReference type="PIRNR" id="PIRNR002889"/>
    </source>
</evidence>
<gene>
    <name evidence="9" type="primary">flgB</name>
    <name evidence="9" type="ORF">NZD86_14005</name>
</gene>